<dbReference type="PANTHER" id="PTHR20883">
    <property type="entry name" value="PHYTANOYL-COA DIOXYGENASE DOMAIN CONTAINING 1"/>
    <property type="match status" value="1"/>
</dbReference>
<dbReference type="Pfam" id="PF05721">
    <property type="entry name" value="PhyH"/>
    <property type="match status" value="1"/>
</dbReference>
<evidence type="ECO:0000313" key="1">
    <source>
        <dbReference type="EMBL" id="KAF4408218.1"/>
    </source>
</evidence>
<dbReference type="EMBL" id="WHPN01000283">
    <property type="protein sequence ID" value="KAF4408218.1"/>
    <property type="molecule type" value="Genomic_DNA"/>
</dbReference>
<organism evidence="1 2">
    <name type="scientific">Streptomyces lycii</name>
    <dbReference type="NCBI Taxonomy" id="2654337"/>
    <lineage>
        <taxon>Bacteria</taxon>
        <taxon>Bacillati</taxon>
        <taxon>Actinomycetota</taxon>
        <taxon>Actinomycetes</taxon>
        <taxon>Kitasatosporales</taxon>
        <taxon>Streptomycetaceae</taxon>
        <taxon>Streptomyces</taxon>
    </lineage>
</organism>
<dbReference type="RefSeq" id="WP_156206340.1">
    <property type="nucleotide sequence ID" value="NZ_WHPN01000283.1"/>
</dbReference>
<accession>A0ABQ7FLU4</accession>
<keyword evidence="1" id="KW-0560">Oxidoreductase</keyword>
<keyword evidence="1" id="KW-0223">Dioxygenase</keyword>
<dbReference type="Proteomes" id="UP000621266">
    <property type="component" value="Unassembled WGS sequence"/>
</dbReference>
<protein>
    <submittedName>
        <fullName evidence="1">Phytanoyl-CoA dioxygenase</fullName>
    </submittedName>
</protein>
<keyword evidence="2" id="KW-1185">Reference proteome</keyword>
<reference evidence="1 2" key="1">
    <citation type="submission" date="2019-10" db="EMBL/GenBank/DDBJ databases">
        <title>Streptomyces tenebrisbrunneis sp.nov., an endogenous actinomycete isolated from of Lycium ruthenicum.</title>
        <authorList>
            <person name="Ma L."/>
        </authorList>
    </citation>
    <scope>NUCLEOTIDE SEQUENCE [LARGE SCALE GENOMIC DNA]</scope>
    <source>
        <strain evidence="1 2">TRM 66187</strain>
    </source>
</reference>
<dbReference type="InterPro" id="IPR008775">
    <property type="entry name" value="Phytyl_CoA_dOase-like"/>
</dbReference>
<name>A0ABQ7FLU4_9ACTN</name>
<sequence length="269" mass="30162">MTPSTTLPRAGATPLDGDQLDQFARLGYLVLPGFLPDDLVSRLVPEVDRWVDEGLRTQSIACCVEPQLHGNPPVLELELEAHGELIAHPPLMDAITQLMGAEFVFHHLHSDRQPPGIAGKPWHHDYEQTPQTDRTHPMVHALHYLDGLDEDTSSLAVLPGSHHEVAEKNARAHLGTGRLPGEVVIDSLPRGSTVVLHSALFHARRPRPDGPGKDRYFVDASYCRTGTLWPPVKPYWRHMLSRARELGLDRGRWPELFAERHFTEYARPS</sequence>
<dbReference type="PANTHER" id="PTHR20883:SF48">
    <property type="entry name" value="ECTOINE DIOXYGENASE"/>
    <property type="match status" value="1"/>
</dbReference>
<dbReference type="Gene3D" id="2.60.120.620">
    <property type="entry name" value="q2cbj1_9rhob like domain"/>
    <property type="match status" value="1"/>
</dbReference>
<evidence type="ECO:0000313" key="2">
    <source>
        <dbReference type="Proteomes" id="UP000621266"/>
    </source>
</evidence>
<proteinExistence type="predicted"/>
<dbReference type="SUPFAM" id="SSF51197">
    <property type="entry name" value="Clavaminate synthase-like"/>
    <property type="match status" value="1"/>
</dbReference>
<comment type="caution">
    <text evidence="1">The sequence shown here is derived from an EMBL/GenBank/DDBJ whole genome shotgun (WGS) entry which is preliminary data.</text>
</comment>
<dbReference type="GO" id="GO:0051213">
    <property type="term" value="F:dioxygenase activity"/>
    <property type="evidence" value="ECO:0007669"/>
    <property type="project" value="UniProtKB-KW"/>
</dbReference>
<gene>
    <name evidence="1" type="ORF">GCU69_15355</name>
</gene>